<dbReference type="InterPro" id="IPR011010">
    <property type="entry name" value="DNA_brk_join_enz"/>
</dbReference>
<keyword evidence="1" id="KW-0233">DNA recombination</keyword>
<dbReference type="PATRIC" id="fig|1263868.3.peg.5426"/>
<evidence type="ECO:0000256" key="1">
    <source>
        <dbReference type="ARBA" id="ARBA00023172"/>
    </source>
</evidence>
<evidence type="ECO:0000313" key="3">
    <source>
        <dbReference type="EMBL" id="EMI24618.1"/>
    </source>
</evidence>
<proteinExistence type="predicted"/>
<dbReference type="InterPro" id="IPR013762">
    <property type="entry name" value="Integrase-like_cat_sf"/>
</dbReference>
<dbReference type="EMBL" id="ANOF01000155">
    <property type="protein sequence ID" value="EMI24618.1"/>
    <property type="molecule type" value="Genomic_DNA"/>
</dbReference>
<dbReference type="Proteomes" id="UP000011996">
    <property type="component" value="Unassembled WGS sequence"/>
</dbReference>
<dbReference type="PROSITE" id="PS51898">
    <property type="entry name" value="TYR_RECOMBINASE"/>
    <property type="match status" value="1"/>
</dbReference>
<dbReference type="STRING" id="1263868.RESH_04989"/>
<accession>M5RZ35</accession>
<dbReference type="GO" id="GO:0015074">
    <property type="term" value="P:DNA integration"/>
    <property type="evidence" value="ECO:0007669"/>
    <property type="project" value="InterPro"/>
</dbReference>
<protein>
    <submittedName>
        <fullName evidence="3">Phage integrase family site specific recombinase</fullName>
    </submittedName>
</protein>
<evidence type="ECO:0000313" key="4">
    <source>
        <dbReference type="Proteomes" id="UP000011996"/>
    </source>
</evidence>
<dbReference type="GO" id="GO:0006310">
    <property type="term" value="P:DNA recombination"/>
    <property type="evidence" value="ECO:0007669"/>
    <property type="project" value="UniProtKB-KW"/>
</dbReference>
<feature type="domain" description="Tyr recombinase" evidence="2">
    <location>
        <begin position="3"/>
        <end position="82"/>
    </location>
</feature>
<sequence length="82" mass="9097">MEGKTPEITVKQARKLMASIDATNLVGLRDRAIIGILIYTAARVGAVAGLRQRNFYDLGDQHCLRFTEKGGKSREIPNRPDI</sequence>
<dbReference type="SUPFAM" id="SSF56349">
    <property type="entry name" value="DNA breaking-rejoining enzymes"/>
    <property type="match status" value="1"/>
</dbReference>
<dbReference type="InterPro" id="IPR002104">
    <property type="entry name" value="Integrase_catalytic"/>
</dbReference>
<organism evidence="3 4">
    <name type="scientific">Rhodopirellula europaea SH398</name>
    <dbReference type="NCBI Taxonomy" id="1263868"/>
    <lineage>
        <taxon>Bacteria</taxon>
        <taxon>Pseudomonadati</taxon>
        <taxon>Planctomycetota</taxon>
        <taxon>Planctomycetia</taxon>
        <taxon>Pirellulales</taxon>
        <taxon>Pirellulaceae</taxon>
        <taxon>Rhodopirellula</taxon>
    </lineage>
</organism>
<comment type="caution">
    <text evidence="3">The sequence shown here is derived from an EMBL/GenBank/DDBJ whole genome shotgun (WGS) entry which is preliminary data.</text>
</comment>
<name>M5RZ35_9BACT</name>
<dbReference type="Gene3D" id="1.10.443.10">
    <property type="entry name" value="Intergrase catalytic core"/>
    <property type="match status" value="1"/>
</dbReference>
<dbReference type="AlphaFoldDB" id="M5RZ35"/>
<evidence type="ECO:0000259" key="2">
    <source>
        <dbReference type="PROSITE" id="PS51898"/>
    </source>
</evidence>
<reference evidence="3 4" key="1">
    <citation type="journal article" date="2013" name="Mar. Genomics">
        <title>Expression of sulfatases in Rhodopirellula baltica and the diversity of sulfatases in the genus Rhodopirellula.</title>
        <authorList>
            <person name="Wegner C.E."/>
            <person name="Richter-Heitmann T."/>
            <person name="Klindworth A."/>
            <person name="Klockow C."/>
            <person name="Richter M."/>
            <person name="Achstetter T."/>
            <person name="Glockner F.O."/>
            <person name="Harder J."/>
        </authorList>
    </citation>
    <scope>NUCLEOTIDE SEQUENCE [LARGE SCALE GENOMIC DNA]</scope>
    <source>
        <strain evidence="3 4">SH398</strain>
    </source>
</reference>
<dbReference type="GO" id="GO:0003677">
    <property type="term" value="F:DNA binding"/>
    <property type="evidence" value="ECO:0007669"/>
    <property type="project" value="InterPro"/>
</dbReference>
<gene>
    <name evidence="3" type="ORF">RESH_04989</name>
</gene>